<dbReference type="Proteomes" id="UP001331761">
    <property type="component" value="Unassembled WGS sequence"/>
</dbReference>
<dbReference type="Pfam" id="PF00078">
    <property type="entry name" value="RVT_1"/>
    <property type="match status" value="1"/>
</dbReference>
<sequence length="202" mass="22698">MIGAQVSACVGDRFPDSQVALRKGTCGCLHAQILDQAVIKDAERSKQELHMMWLDMAKAFDSLRHGAILWTVKQWGVSSDVRRLLSTLMKTQSVRYCGYTNRRQVRSRPLQIRNGLIQGDSLSPLLCCLAIAPISAWIHSHVRPHQTKTGSGPRSDGSLQVGHVFYMDDLKVFTPDWYELTKAKNRIRLIVEQLGLALNNSK</sequence>
<dbReference type="SUPFAM" id="SSF56672">
    <property type="entry name" value="DNA/RNA polymerases"/>
    <property type="match status" value="1"/>
</dbReference>
<protein>
    <recommendedName>
        <fullName evidence="1">Reverse transcriptase domain-containing protein</fullName>
    </recommendedName>
</protein>
<dbReference type="EMBL" id="WIXE01024271">
    <property type="protein sequence ID" value="KAK5965746.1"/>
    <property type="molecule type" value="Genomic_DNA"/>
</dbReference>
<dbReference type="AlphaFoldDB" id="A0AAN8IAU6"/>
<evidence type="ECO:0000313" key="3">
    <source>
        <dbReference type="Proteomes" id="UP001331761"/>
    </source>
</evidence>
<dbReference type="InterPro" id="IPR043502">
    <property type="entry name" value="DNA/RNA_pol_sf"/>
</dbReference>
<evidence type="ECO:0000259" key="1">
    <source>
        <dbReference type="PROSITE" id="PS50878"/>
    </source>
</evidence>
<dbReference type="PROSITE" id="PS50878">
    <property type="entry name" value="RT_POL"/>
    <property type="match status" value="1"/>
</dbReference>
<accession>A0AAN8IAU6</accession>
<dbReference type="InterPro" id="IPR000477">
    <property type="entry name" value="RT_dom"/>
</dbReference>
<name>A0AAN8IAU6_TRICO</name>
<dbReference type="PANTHER" id="PTHR35450:SF2">
    <property type="entry name" value="REVERSE TRANSCRIPTASE DOMAIN-CONTAINING PROTEIN"/>
    <property type="match status" value="1"/>
</dbReference>
<organism evidence="2 3">
    <name type="scientific">Trichostrongylus colubriformis</name>
    <name type="common">Black scour worm</name>
    <dbReference type="NCBI Taxonomy" id="6319"/>
    <lineage>
        <taxon>Eukaryota</taxon>
        <taxon>Metazoa</taxon>
        <taxon>Ecdysozoa</taxon>
        <taxon>Nematoda</taxon>
        <taxon>Chromadorea</taxon>
        <taxon>Rhabditida</taxon>
        <taxon>Rhabditina</taxon>
        <taxon>Rhabditomorpha</taxon>
        <taxon>Strongyloidea</taxon>
        <taxon>Trichostrongylidae</taxon>
        <taxon>Trichostrongylus</taxon>
    </lineage>
</organism>
<proteinExistence type="predicted"/>
<comment type="caution">
    <text evidence="2">The sequence shown here is derived from an EMBL/GenBank/DDBJ whole genome shotgun (WGS) entry which is preliminary data.</text>
</comment>
<keyword evidence="3" id="KW-1185">Reference proteome</keyword>
<feature type="domain" description="Reverse transcriptase" evidence="1">
    <location>
        <begin position="1"/>
        <end position="202"/>
    </location>
</feature>
<evidence type="ECO:0000313" key="2">
    <source>
        <dbReference type="EMBL" id="KAK5965746.1"/>
    </source>
</evidence>
<dbReference type="PANTHER" id="PTHR35450">
    <property type="entry name" value="REVERSE TRANSCRIPTASE DOMAIN-CONTAINING PROTEIN"/>
    <property type="match status" value="1"/>
</dbReference>
<reference evidence="2 3" key="1">
    <citation type="submission" date="2019-10" db="EMBL/GenBank/DDBJ databases">
        <title>Assembly and Annotation for the nematode Trichostrongylus colubriformis.</title>
        <authorList>
            <person name="Martin J."/>
        </authorList>
    </citation>
    <scope>NUCLEOTIDE SEQUENCE [LARGE SCALE GENOMIC DNA]</scope>
    <source>
        <strain evidence="2">G859</strain>
        <tissue evidence="2">Whole worm</tissue>
    </source>
</reference>
<gene>
    <name evidence="2" type="ORF">GCK32_001676</name>
</gene>